<reference evidence="2 3" key="1">
    <citation type="journal article" date="2021" name="Nat. Plants">
        <title>The Taxus genome provides insights into paclitaxel biosynthesis.</title>
        <authorList>
            <person name="Xiong X."/>
            <person name="Gou J."/>
            <person name="Liao Q."/>
            <person name="Li Y."/>
            <person name="Zhou Q."/>
            <person name="Bi G."/>
            <person name="Li C."/>
            <person name="Du R."/>
            <person name="Wang X."/>
            <person name="Sun T."/>
            <person name="Guo L."/>
            <person name="Liang H."/>
            <person name="Lu P."/>
            <person name="Wu Y."/>
            <person name="Zhang Z."/>
            <person name="Ro D.K."/>
            <person name="Shang Y."/>
            <person name="Huang S."/>
            <person name="Yan J."/>
        </authorList>
    </citation>
    <scope>NUCLEOTIDE SEQUENCE [LARGE SCALE GENOMIC DNA]</scope>
    <source>
        <strain evidence="2">Ta-2019</strain>
    </source>
</reference>
<feature type="non-terminal residue" evidence="2">
    <location>
        <position position="1"/>
    </location>
</feature>
<protein>
    <submittedName>
        <fullName evidence="2">Uncharacterized protein</fullName>
    </submittedName>
</protein>
<evidence type="ECO:0000313" key="2">
    <source>
        <dbReference type="EMBL" id="KAH9298818.1"/>
    </source>
</evidence>
<dbReference type="AlphaFoldDB" id="A0AA38CLP9"/>
<evidence type="ECO:0000313" key="3">
    <source>
        <dbReference type="Proteomes" id="UP000824469"/>
    </source>
</evidence>
<gene>
    <name evidence="2" type="ORF">KI387_030500</name>
</gene>
<name>A0AA38CLP9_TAXCH</name>
<comment type="caution">
    <text evidence="2">The sequence shown here is derived from an EMBL/GenBank/DDBJ whole genome shotgun (WGS) entry which is preliminary data.</text>
</comment>
<keyword evidence="3" id="KW-1185">Reference proteome</keyword>
<proteinExistence type="predicted"/>
<feature type="non-terminal residue" evidence="2">
    <location>
        <position position="165"/>
    </location>
</feature>
<feature type="compositionally biased region" description="Polar residues" evidence="1">
    <location>
        <begin position="89"/>
        <end position="121"/>
    </location>
</feature>
<accession>A0AA38CLP9</accession>
<dbReference type="EMBL" id="JAHRHJ020000010">
    <property type="protein sequence ID" value="KAH9298818.1"/>
    <property type="molecule type" value="Genomic_DNA"/>
</dbReference>
<dbReference type="SUPFAM" id="SSF50249">
    <property type="entry name" value="Nucleic acid-binding proteins"/>
    <property type="match status" value="1"/>
</dbReference>
<dbReference type="InterPro" id="IPR012340">
    <property type="entry name" value="NA-bd_OB-fold"/>
</dbReference>
<feature type="region of interest" description="Disordered" evidence="1">
    <location>
        <begin position="89"/>
        <end position="141"/>
    </location>
</feature>
<dbReference type="Proteomes" id="UP000824469">
    <property type="component" value="Unassembled WGS sequence"/>
</dbReference>
<dbReference type="OMA" id="QHFEVNN"/>
<organism evidence="2 3">
    <name type="scientific">Taxus chinensis</name>
    <name type="common">Chinese yew</name>
    <name type="synonym">Taxus wallichiana var. chinensis</name>
    <dbReference type="NCBI Taxonomy" id="29808"/>
    <lineage>
        <taxon>Eukaryota</taxon>
        <taxon>Viridiplantae</taxon>
        <taxon>Streptophyta</taxon>
        <taxon>Embryophyta</taxon>
        <taxon>Tracheophyta</taxon>
        <taxon>Spermatophyta</taxon>
        <taxon>Pinopsida</taxon>
        <taxon>Pinidae</taxon>
        <taxon>Conifers II</taxon>
        <taxon>Cupressales</taxon>
        <taxon>Taxaceae</taxon>
        <taxon>Taxus</taxon>
    </lineage>
</organism>
<evidence type="ECO:0000256" key="1">
    <source>
        <dbReference type="SAM" id="MobiDB-lite"/>
    </source>
</evidence>
<sequence>YQLKFLEELAGTAAEHLKADDKVYVSGCLEFVKVVGGDNVPHTLYQVCVNRLNFIDSSTTSMNASFQDQHFEVNNSASLRSKLSEVNKSASLQSKDSEANSSASFQTKISEANSSASLQSQKSEDQKMKFSVSAKNTTANTASSETLWRAYFNDPTKWWDNRNNK</sequence>